<gene>
    <name evidence="7" type="ORF">CLLU_02940</name>
</gene>
<evidence type="ECO:0000313" key="7">
    <source>
        <dbReference type="EMBL" id="PRR86810.1"/>
    </source>
</evidence>
<comment type="subcellular location">
    <subcellularLocation>
        <location evidence="1">Cell membrane</location>
        <topology evidence="1">Multi-pass membrane protein</topology>
    </subcellularLocation>
</comment>
<feature type="transmembrane region" description="Helical" evidence="6">
    <location>
        <begin position="129"/>
        <end position="154"/>
    </location>
</feature>
<dbReference type="GO" id="GO:0005886">
    <property type="term" value="C:plasma membrane"/>
    <property type="evidence" value="ECO:0007669"/>
    <property type="project" value="UniProtKB-SubCell"/>
</dbReference>
<dbReference type="AlphaFoldDB" id="A0A2T0BSH1"/>
<keyword evidence="5 6" id="KW-0472">Membrane</keyword>
<dbReference type="EMBL" id="PVXP01000002">
    <property type="protein sequence ID" value="PRR86810.1"/>
    <property type="molecule type" value="Genomic_DNA"/>
</dbReference>
<reference evidence="7 8" key="1">
    <citation type="submission" date="2018-03" db="EMBL/GenBank/DDBJ databases">
        <title>Genome sequence of Clostridium luticellarii DSM 29923.</title>
        <authorList>
            <person name="Poehlein A."/>
            <person name="Daniel R."/>
        </authorList>
    </citation>
    <scope>NUCLEOTIDE SEQUENCE [LARGE SCALE GENOMIC DNA]</scope>
    <source>
        <strain evidence="7 8">DSM 29923</strain>
    </source>
</reference>
<dbReference type="PANTHER" id="PTHR30213:SF0">
    <property type="entry name" value="UPF0761 MEMBRANE PROTEIN YIHY"/>
    <property type="match status" value="1"/>
</dbReference>
<evidence type="ECO:0000256" key="4">
    <source>
        <dbReference type="ARBA" id="ARBA00022989"/>
    </source>
</evidence>
<keyword evidence="4 6" id="KW-1133">Transmembrane helix</keyword>
<proteinExistence type="predicted"/>
<feature type="transmembrane region" description="Helical" evidence="6">
    <location>
        <begin position="206"/>
        <end position="227"/>
    </location>
</feature>
<keyword evidence="3 6" id="KW-0812">Transmembrane</keyword>
<protein>
    <submittedName>
        <fullName evidence="7">Uncharacterized protein</fullName>
    </submittedName>
</protein>
<keyword evidence="8" id="KW-1185">Reference proteome</keyword>
<dbReference type="RefSeq" id="WP_273336293.1">
    <property type="nucleotide sequence ID" value="NZ_JALCPJ010000070.1"/>
</dbReference>
<comment type="caution">
    <text evidence="7">The sequence shown here is derived from an EMBL/GenBank/DDBJ whole genome shotgun (WGS) entry which is preliminary data.</text>
</comment>
<sequence length="276" mass="31112">MEKKDRYNLKELAVSFMEDDVLALSSQLAYSLIFSFFPFLIFIINLVGYSDISNSDILAVLGYILPKNVLELVKNTAFRSEITKNTQLIYLSLIFAIWASSGGFHAVIKGLNKAYNRHEHRSIFKIYGVSMLCTLGIMTIIVFTILFLVFGEMIGSLIASNLGFSREFNLVWDIFRYVIIFVSTVFIFSAVYIYAPSVKLVWKEVIPGAVFSTISIVIVSMIFAFYVNNFVNYSIIYGSIGAAIALLTWLFILSVIVILGGEVNAVLFKHEKKQTD</sequence>
<evidence type="ECO:0000256" key="2">
    <source>
        <dbReference type="ARBA" id="ARBA00022475"/>
    </source>
</evidence>
<dbReference type="NCBIfam" id="TIGR00765">
    <property type="entry name" value="yihY_not_rbn"/>
    <property type="match status" value="1"/>
</dbReference>
<evidence type="ECO:0000256" key="3">
    <source>
        <dbReference type="ARBA" id="ARBA00022692"/>
    </source>
</evidence>
<dbReference type="PANTHER" id="PTHR30213">
    <property type="entry name" value="INNER MEMBRANE PROTEIN YHJD"/>
    <property type="match status" value="1"/>
</dbReference>
<feature type="transmembrane region" description="Helical" evidence="6">
    <location>
        <begin position="233"/>
        <end position="259"/>
    </location>
</feature>
<name>A0A2T0BSH1_9CLOT</name>
<keyword evidence="2" id="KW-1003">Cell membrane</keyword>
<feature type="transmembrane region" description="Helical" evidence="6">
    <location>
        <begin position="21"/>
        <end position="44"/>
    </location>
</feature>
<dbReference type="Proteomes" id="UP000237798">
    <property type="component" value="Unassembled WGS sequence"/>
</dbReference>
<accession>A0A2T0BSH1</accession>
<organism evidence="7 8">
    <name type="scientific">Clostridium luticellarii</name>
    <dbReference type="NCBI Taxonomy" id="1691940"/>
    <lineage>
        <taxon>Bacteria</taxon>
        <taxon>Bacillati</taxon>
        <taxon>Bacillota</taxon>
        <taxon>Clostridia</taxon>
        <taxon>Eubacteriales</taxon>
        <taxon>Clostridiaceae</taxon>
        <taxon>Clostridium</taxon>
    </lineage>
</organism>
<dbReference type="PIRSF" id="PIRSF035875">
    <property type="entry name" value="RNase_BN"/>
    <property type="match status" value="1"/>
</dbReference>
<dbReference type="InterPro" id="IPR017039">
    <property type="entry name" value="Virul_fac_BrkB"/>
</dbReference>
<feature type="transmembrane region" description="Helical" evidence="6">
    <location>
        <begin position="174"/>
        <end position="194"/>
    </location>
</feature>
<evidence type="ECO:0000256" key="1">
    <source>
        <dbReference type="ARBA" id="ARBA00004651"/>
    </source>
</evidence>
<dbReference type="Pfam" id="PF03631">
    <property type="entry name" value="Virul_fac_BrkB"/>
    <property type="match status" value="1"/>
</dbReference>
<evidence type="ECO:0000256" key="5">
    <source>
        <dbReference type="ARBA" id="ARBA00023136"/>
    </source>
</evidence>
<evidence type="ECO:0000256" key="6">
    <source>
        <dbReference type="SAM" id="Phobius"/>
    </source>
</evidence>
<feature type="transmembrane region" description="Helical" evidence="6">
    <location>
        <begin position="88"/>
        <end position="108"/>
    </location>
</feature>
<evidence type="ECO:0000313" key="8">
    <source>
        <dbReference type="Proteomes" id="UP000237798"/>
    </source>
</evidence>